<proteinExistence type="predicted"/>
<name>A0A2D0KDY8_9GAMM</name>
<organism evidence="1 2">
    <name type="scientific">Xenorhabdus ishibashii</name>
    <dbReference type="NCBI Taxonomy" id="1034471"/>
    <lineage>
        <taxon>Bacteria</taxon>
        <taxon>Pseudomonadati</taxon>
        <taxon>Pseudomonadota</taxon>
        <taxon>Gammaproteobacteria</taxon>
        <taxon>Enterobacterales</taxon>
        <taxon>Morganellaceae</taxon>
        <taxon>Xenorhabdus</taxon>
    </lineage>
</organism>
<comment type="caution">
    <text evidence="1">The sequence shown here is derived from an EMBL/GenBank/DDBJ whole genome shotgun (WGS) entry which is preliminary data.</text>
</comment>
<evidence type="ECO:0000313" key="1">
    <source>
        <dbReference type="EMBL" id="PHM61649.1"/>
    </source>
</evidence>
<dbReference type="EMBL" id="NJAK01000001">
    <property type="protein sequence ID" value="PHM61649.1"/>
    <property type="molecule type" value="Genomic_DNA"/>
</dbReference>
<reference evidence="1 2" key="1">
    <citation type="journal article" date="2017" name="Nat. Microbiol.">
        <title>Natural product diversity associated with the nematode symbionts Photorhabdus and Xenorhabdus.</title>
        <authorList>
            <person name="Tobias N.J."/>
            <person name="Wolff H."/>
            <person name="Djahanschiri B."/>
            <person name="Grundmann F."/>
            <person name="Kronenwerth M."/>
            <person name="Shi Y.M."/>
            <person name="Simonyi S."/>
            <person name="Grun P."/>
            <person name="Shapiro-Ilan D."/>
            <person name="Pidot S.J."/>
            <person name="Stinear T.P."/>
            <person name="Ebersberger I."/>
            <person name="Bode H.B."/>
        </authorList>
    </citation>
    <scope>NUCLEOTIDE SEQUENCE [LARGE SCALE GENOMIC DNA]</scope>
    <source>
        <strain evidence="1 2">DSM 22670</strain>
    </source>
</reference>
<protein>
    <submittedName>
        <fullName evidence="1">Uncharacterized protein</fullName>
    </submittedName>
</protein>
<gene>
    <name evidence="1" type="ORF">Xish_00788</name>
</gene>
<sequence>MILYVEDFIELISYSIEYKLLRSHSNALL</sequence>
<accession>A0A2D0KDY8</accession>
<dbReference type="Proteomes" id="UP000222168">
    <property type="component" value="Unassembled WGS sequence"/>
</dbReference>
<keyword evidence="2" id="KW-1185">Reference proteome</keyword>
<evidence type="ECO:0000313" key="2">
    <source>
        <dbReference type="Proteomes" id="UP000222168"/>
    </source>
</evidence>
<dbReference type="AlphaFoldDB" id="A0A2D0KDY8"/>